<dbReference type="OrthoDB" id="3795311at2759"/>
<sequence>MELGRCRKCILLNALCDNQELGCERCFNEDEQNEQGIYVLAKEFPCRRENEVTEGFEEAFRFVLQVADGVWILHTDGDVFFELNIDFTQLGLEVIADHAIMDLSYFKDDDLGIRNMKFLKQFDTITTRWGGQFETLSEDTIRRAADYQKSTFLQAGDTKVDDEWLVLNALRCLVISHDIFEVGTNLAIRGCLDDGMPDYYQATEPELCHGRNGNCQLIALIEIIRLGGAEDVPPDRKHPADTPCSLLQVTLQTAQRLLLRGRPHSWPAVFYAVGLLQLVCNDLNCHFTSAFQLAQKRVISAVQSLVELFLYCCGDLHPLRTKLDIEWYSLMVGADAKLQIEHYQTQHDMWLENRRHRDRVFCTEDFLRHLDNYIHGFIM</sequence>
<accession>A0A6A6DYT5</accession>
<protein>
    <submittedName>
        <fullName evidence="1">Uncharacterized protein</fullName>
    </submittedName>
</protein>
<gene>
    <name evidence="1" type="ORF">K469DRAFT_750705</name>
</gene>
<keyword evidence="2" id="KW-1185">Reference proteome</keyword>
<dbReference type="AlphaFoldDB" id="A0A6A6DYT5"/>
<name>A0A6A6DYT5_9PEZI</name>
<dbReference type="EMBL" id="ML994636">
    <property type="protein sequence ID" value="KAF2184851.1"/>
    <property type="molecule type" value="Genomic_DNA"/>
</dbReference>
<organism evidence="1 2">
    <name type="scientific">Zopfia rhizophila CBS 207.26</name>
    <dbReference type="NCBI Taxonomy" id="1314779"/>
    <lineage>
        <taxon>Eukaryota</taxon>
        <taxon>Fungi</taxon>
        <taxon>Dikarya</taxon>
        <taxon>Ascomycota</taxon>
        <taxon>Pezizomycotina</taxon>
        <taxon>Dothideomycetes</taxon>
        <taxon>Dothideomycetes incertae sedis</taxon>
        <taxon>Zopfiaceae</taxon>
        <taxon>Zopfia</taxon>
    </lineage>
</organism>
<evidence type="ECO:0000313" key="2">
    <source>
        <dbReference type="Proteomes" id="UP000800200"/>
    </source>
</evidence>
<evidence type="ECO:0000313" key="1">
    <source>
        <dbReference type="EMBL" id="KAF2184851.1"/>
    </source>
</evidence>
<reference evidence="1" key="1">
    <citation type="journal article" date="2020" name="Stud. Mycol.">
        <title>101 Dothideomycetes genomes: a test case for predicting lifestyles and emergence of pathogens.</title>
        <authorList>
            <person name="Haridas S."/>
            <person name="Albert R."/>
            <person name="Binder M."/>
            <person name="Bloem J."/>
            <person name="Labutti K."/>
            <person name="Salamov A."/>
            <person name="Andreopoulos B."/>
            <person name="Baker S."/>
            <person name="Barry K."/>
            <person name="Bills G."/>
            <person name="Bluhm B."/>
            <person name="Cannon C."/>
            <person name="Castanera R."/>
            <person name="Culley D."/>
            <person name="Daum C."/>
            <person name="Ezra D."/>
            <person name="Gonzalez J."/>
            <person name="Henrissat B."/>
            <person name="Kuo A."/>
            <person name="Liang C."/>
            <person name="Lipzen A."/>
            <person name="Lutzoni F."/>
            <person name="Magnuson J."/>
            <person name="Mondo S."/>
            <person name="Nolan M."/>
            <person name="Ohm R."/>
            <person name="Pangilinan J."/>
            <person name="Park H.-J."/>
            <person name="Ramirez L."/>
            <person name="Alfaro M."/>
            <person name="Sun H."/>
            <person name="Tritt A."/>
            <person name="Yoshinaga Y."/>
            <person name="Zwiers L.-H."/>
            <person name="Turgeon B."/>
            <person name="Goodwin S."/>
            <person name="Spatafora J."/>
            <person name="Crous P."/>
            <person name="Grigoriev I."/>
        </authorList>
    </citation>
    <scope>NUCLEOTIDE SEQUENCE</scope>
    <source>
        <strain evidence="1">CBS 207.26</strain>
    </source>
</reference>
<proteinExistence type="predicted"/>
<dbReference type="Proteomes" id="UP000800200">
    <property type="component" value="Unassembled WGS sequence"/>
</dbReference>